<dbReference type="Proteomes" id="UP000709336">
    <property type="component" value="Unassembled WGS sequence"/>
</dbReference>
<dbReference type="PROSITE" id="PS52015">
    <property type="entry name" value="TONB_CTD"/>
    <property type="match status" value="1"/>
</dbReference>
<gene>
    <name evidence="6" type="ORF">HCJ96_07645</name>
</gene>
<dbReference type="SUPFAM" id="SSF74653">
    <property type="entry name" value="TolA/TonB C-terminal domain"/>
    <property type="match status" value="1"/>
</dbReference>
<evidence type="ECO:0000256" key="4">
    <source>
        <dbReference type="ARBA" id="ARBA00023136"/>
    </source>
</evidence>
<comment type="subcellular location">
    <subcellularLocation>
        <location evidence="1">Membrane</location>
        <topology evidence="1">Single-pass membrane protein</topology>
    </subcellularLocation>
</comment>
<protein>
    <submittedName>
        <fullName evidence="6">TonB family protein</fullName>
    </submittedName>
</protein>
<dbReference type="Gene3D" id="3.30.1150.10">
    <property type="match status" value="1"/>
</dbReference>
<evidence type="ECO:0000256" key="1">
    <source>
        <dbReference type="ARBA" id="ARBA00004167"/>
    </source>
</evidence>
<keyword evidence="7" id="KW-1185">Reference proteome</keyword>
<evidence type="ECO:0000313" key="6">
    <source>
        <dbReference type="EMBL" id="NMH59884.1"/>
    </source>
</evidence>
<reference evidence="6 7" key="1">
    <citation type="submission" date="2020-03" db="EMBL/GenBank/DDBJ databases">
        <title>Alteromonas ponticola sp. nov., isolated from seawater.</title>
        <authorList>
            <person name="Yoon J.-H."/>
            <person name="Kim Y.-O."/>
        </authorList>
    </citation>
    <scope>NUCLEOTIDE SEQUENCE [LARGE SCALE GENOMIC DNA]</scope>
    <source>
        <strain evidence="6 7">MYP5</strain>
    </source>
</reference>
<keyword evidence="3" id="KW-1133">Transmembrane helix</keyword>
<evidence type="ECO:0000256" key="3">
    <source>
        <dbReference type="ARBA" id="ARBA00022989"/>
    </source>
</evidence>
<dbReference type="Pfam" id="PF03544">
    <property type="entry name" value="TonB_C"/>
    <property type="match status" value="1"/>
</dbReference>
<evidence type="ECO:0000256" key="2">
    <source>
        <dbReference type="ARBA" id="ARBA00022692"/>
    </source>
</evidence>
<comment type="caution">
    <text evidence="6">The sequence shown here is derived from an EMBL/GenBank/DDBJ whole genome shotgun (WGS) entry which is preliminary data.</text>
</comment>
<proteinExistence type="predicted"/>
<dbReference type="InterPro" id="IPR037682">
    <property type="entry name" value="TonB_C"/>
</dbReference>
<evidence type="ECO:0000313" key="7">
    <source>
        <dbReference type="Proteomes" id="UP000709336"/>
    </source>
</evidence>
<keyword evidence="4" id="KW-0472">Membrane</keyword>
<organism evidence="6 7">
    <name type="scientific">Alteromonas ponticola</name>
    <dbReference type="NCBI Taxonomy" id="2720613"/>
    <lineage>
        <taxon>Bacteria</taxon>
        <taxon>Pseudomonadati</taxon>
        <taxon>Pseudomonadota</taxon>
        <taxon>Gammaproteobacteria</taxon>
        <taxon>Alteromonadales</taxon>
        <taxon>Alteromonadaceae</taxon>
        <taxon>Alteromonas/Salinimonas group</taxon>
        <taxon>Alteromonas</taxon>
    </lineage>
</organism>
<sequence length="271" mass="30503">MKYLILLISVVISGCAATKNKTNTAYQKKCYSVQYDAEAHQKGVFKTIYSPQLVNGIALAIEQLNHCGVEKARETVNALLPRAQMDWLLLASKRAEIESWWMANKWVEKGDTELAIQSGETWLEFTEQSHDPLIDKAMFIAYNFEGNEEKASEFAGYAFDTPEAAKAYRKQWEASFTQVEVGSQTSEMIYRESPVALKRIGPKYNEPGVIQLQFYVDVQGRATDVEVIESTSKGLSKSAVDALSGWRFLPAQDTEGNSIRSQIMKTQFVIE</sequence>
<keyword evidence="2" id="KW-0812">Transmembrane</keyword>
<dbReference type="RefSeq" id="WP_169210459.1">
    <property type="nucleotide sequence ID" value="NZ_JAATNW010000004.1"/>
</dbReference>
<dbReference type="InterPro" id="IPR006260">
    <property type="entry name" value="TonB/TolA_C"/>
</dbReference>
<dbReference type="NCBIfam" id="TIGR01352">
    <property type="entry name" value="tonB_Cterm"/>
    <property type="match status" value="1"/>
</dbReference>
<accession>A0ABX1R083</accession>
<feature type="domain" description="TonB C-terminal" evidence="5">
    <location>
        <begin position="182"/>
        <end position="271"/>
    </location>
</feature>
<dbReference type="PROSITE" id="PS51257">
    <property type="entry name" value="PROKAR_LIPOPROTEIN"/>
    <property type="match status" value="1"/>
</dbReference>
<dbReference type="EMBL" id="JAATNW010000004">
    <property type="protein sequence ID" value="NMH59884.1"/>
    <property type="molecule type" value="Genomic_DNA"/>
</dbReference>
<evidence type="ECO:0000259" key="5">
    <source>
        <dbReference type="PROSITE" id="PS52015"/>
    </source>
</evidence>
<name>A0ABX1R083_9ALTE</name>